<name>A0A6C0K2Q0_9ZZZZ</name>
<protein>
    <recommendedName>
        <fullName evidence="2">NET domain-containing protein</fullName>
    </recommendedName>
</protein>
<proteinExistence type="predicted"/>
<evidence type="ECO:0000313" key="1">
    <source>
        <dbReference type="EMBL" id="QHU12322.1"/>
    </source>
</evidence>
<dbReference type="Gene3D" id="1.20.1270.220">
    <property type="match status" value="1"/>
</dbReference>
<accession>A0A6C0K2Q0</accession>
<dbReference type="AlphaFoldDB" id="A0A6C0K2Q0"/>
<evidence type="ECO:0008006" key="2">
    <source>
        <dbReference type="Google" id="ProtNLM"/>
    </source>
</evidence>
<organism evidence="1">
    <name type="scientific">viral metagenome</name>
    <dbReference type="NCBI Taxonomy" id="1070528"/>
    <lineage>
        <taxon>unclassified sequences</taxon>
        <taxon>metagenomes</taxon>
        <taxon>organismal metagenomes</taxon>
    </lineage>
</organism>
<sequence length="88" mass="10310">MDDYDRRKELCKNIDLLSKSEKEELYRILRREGGEFSENSNGIFFDVATLPVAIFEALEKFIHFCKTNAKELEERDHVIHSMSGNVKN</sequence>
<dbReference type="EMBL" id="MN740798">
    <property type="protein sequence ID" value="QHU12322.1"/>
    <property type="molecule type" value="Genomic_DNA"/>
</dbReference>
<reference evidence="1" key="1">
    <citation type="journal article" date="2020" name="Nature">
        <title>Giant virus diversity and host interactions through global metagenomics.</title>
        <authorList>
            <person name="Schulz F."/>
            <person name="Roux S."/>
            <person name="Paez-Espino D."/>
            <person name="Jungbluth S."/>
            <person name="Walsh D.A."/>
            <person name="Denef V.J."/>
            <person name="McMahon K.D."/>
            <person name="Konstantinidis K.T."/>
            <person name="Eloe-Fadrosh E.A."/>
            <person name="Kyrpides N.C."/>
            <person name="Woyke T."/>
        </authorList>
    </citation>
    <scope>NUCLEOTIDE SEQUENCE</scope>
    <source>
        <strain evidence="1">GVMAG-S-1101171-110</strain>
    </source>
</reference>
<dbReference type="InterPro" id="IPR038336">
    <property type="entry name" value="NET_sf"/>
</dbReference>